<evidence type="ECO:0000256" key="1">
    <source>
        <dbReference type="SAM" id="Phobius"/>
    </source>
</evidence>
<dbReference type="Proteomes" id="UP000095283">
    <property type="component" value="Unplaced"/>
</dbReference>
<keyword evidence="2" id="KW-1185">Reference proteome</keyword>
<dbReference type="AlphaFoldDB" id="A0A1I7WPT9"/>
<name>A0A1I7WPT9_HETBA</name>
<keyword evidence="1" id="KW-0812">Transmembrane</keyword>
<accession>A0A1I7WPT9</accession>
<dbReference type="WBParaSite" id="Hba_07173">
    <property type="protein sequence ID" value="Hba_07173"/>
    <property type="gene ID" value="Hba_07173"/>
</dbReference>
<proteinExistence type="predicted"/>
<keyword evidence="1" id="KW-1133">Transmembrane helix</keyword>
<organism evidence="2 3">
    <name type="scientific">Heterorhabditis bacteriophora</name>
    <name type="common">Entomopathogenic nematode worm</name>
    <dbReference type="NCBI Taxonomy" id="37862"/>
    <lineage>
        <taxon>Eukaryota</taxon>
        <taxon>Metazoa</taxon>
        <taxon>Ecdysozoa</taxon>
        <taxon>Nematoda</taxon>
        <taxon>Chromadorea</taxon>
        <taxon>Rhabditida</taxon>
        <taxon>Rhabditina</taxon>
        <taxon>Rhabditomorpha</taxon>
        <taxon>Strongyloidea</taxon>
        <taxon>Heterorhabditidae</taxon>
        <taxon>Heterorhabditis</taxon>
    </lineage>
</organism>
<feature type="transmembrane region" description="Helical" evidence="1">
    <location>
        <begin position="42"/>
        <end position="60"/>
    </location>
</feature>
<reference evidence="3" key="1">
    <citation type="submission" date="2016-11" db="UniProtKB">
        <authorList>
            <consortium name="WormBaseParasite"/>
        </authorList>
    </citation>
    <scope>IDENTIFICATION</scope>
</reference>
<protein>
    <submittedName>
        <fullName evidence="3">Uncharacterized protein</fullName>
    </submittedName>
</protein>
<evidence type="ECO:0000313" key="3">
    <source>
        <dbReference type="WBParaSite" id="Hba_07173"/>
    </source>
</evidence>
<evidence type="ECO:0000313" key="2">
    <source>
        <dbReference type="Proteomes" id="UP000095283"/>
    </source>
</evidence>
<keyword evidence="1" id="KW-0472">Membrane</keyword>
<sequence>MAAYSYSPHGNIEPNLDYETCCRTYHATVGNLKTAAKFFSCYFFILCLLISGTNFLIFGFDHTWINLGRRFGLT</sequence>